<dbReference type="Pfam" id="PF20654">
    <property type="entry name" value="Sec3_C-term"/>
    <property type="match status" value="1"/>
</dbReference>
<dbReference type="GO" id="GO:0005886">
    <property type="term" value="C:plasma membrane"/>
    <property type="evidence" value="ECO:0007669"/>
    <property type="project" value="TreeGrafter"/>
</dbReference>
<evidence type="ECO:0000313" key="4">
    <source>
        <dbReference type="Proteomes" id="UP000188320"/>
    </source>
</evidence>
<dbReference type="GO" id="GO:0006887">
    <property type="term" value="P:exocytosis"/>
    <property type="evidence" value="ECO:0007669"/>
    <property type="project" value="TreeGrafter"/>
</dbReference>
<evidence type="ECO:0000259" key="2">
    <source>
        <dbReference type="Pfam" id="PF20654"/>
    </source>
</evidence>
<comment type="caution">
    <text evidence="3">The sequence shown here is derived from an EMBL/GenBank/DDBJ whole genome shotgun (WGS) entry which is preliminary data.</text>
</comment>
<dbReference type="PANTHER" id="PTHR16092:SF14">
    <property type="entry name" value="EXOCYST COMPLEX COMPONENT 1 ISOFORM X1"/>
    <property type="match status" value="1"/>
</dbReference>
<sequence>MNKLYSIEGNDLIDSCRFYFFKLRNNTIEYLFSQPASVTTSTQAVSFGTRRPSADKQDSGMGGNVLMGGGRRSDSISVDMQPYQAFSAASRTLITNVVVEQNFLADFFHYAPAKPSTGSKKGRKVDAYDPSTTSARITFNEWVTGGWESIGMWSVPRKYKVQSNINTEVKNILELLFGNLKAHLDSMIDMGTRFDPSQALGMIAAVEELEDMCKGTDQLFAIRLLEAAKKHLTTIFDQFVQAQMAAIDDKKLVTKKRSGVQPAVRIFPKFLSHMESLSGLNSPEAQELSNQTISKVGQHILDTFVNLVTESKTAAQGNDKDLLKEYLNSLILALTNLSTLRDGLAPLVSSSKSERLGTFNVAKHFYNISSRHAATFQHDYVMILIHRPMGRLIDFFSVVDDAYSRQQSPELIPGHNRASLKKLVAAHTQKEVKEAVKLLYKRAEKHLGSQPALLSAVWREVREDMLKLHQSFTATLTKFYTDSGITLEFRQADLLQWLDEQSR</sequence>
<dbReference type="GO" id="GO:0005546">
    <property type="term" value="F:phosphatidylinositol-4,5-bisphosphate binding"/>
    <property type="evidence" value="ECO:0007669"/>
    <property type="project" value="TreeGrafter"/>
</dbReference>
<feature type="region of interest" description="Disordered" evidence="1">
    <location>
        <begin position="43"/>
        <end position="63"/>
    </location>
</feature>
<accession>A0A1R1PEQ4</accession>
<dbReference type="AlphaFoldDB" id="A0A1R1PEQ4"/>
<gene>
    <name evidence="3" type="ORF">AX774_g7141</name>
</gene>
<evidence type="ECO:0000313" key="3">
    <source>
        <dbReference type="EMBL" id="OMH79441.1"/>
    </source>
</evidence>
<feature type="domain" description="Exocyst complex component Sec3 C-terminal" evidence="2">
    <location>
        <begin position="161"/>
        <end position="481"/>
    </location>
</feature>
<reference evidence="4" key="1">
    <citation type="submission" date="2017-01" db="EMBL/GenBank/DDBJ databases">
        <authorList>
            <person name="Wang Y."/>
            <person name="White M."/>
            <person name="Kvist S."/>
            <person name="Moncalvo J.-M."/>
        </authorList>
    </citation>
    <scope>NUCLEOTIDE SEQUENCE [LARGE SCALE GENOMIC DNA]</scope>
    <source>
        <strain evidence="4">COL-18-3</strain>
    </source>
</reference>
<dbReference type="GO" id="GO:0000145">
    <property type="term" value="C:exocyst"/>
    <property type="evidence" value="ECO:0007669"/>
    <property type="project" value="TreeGrafter"/>
</dbReference>
<evidence type="ECO:0000256" key="1">
    <source>
        <dbReference type="SAM" id="MobiDB-lite"/>
    </source>
</evidence>
<dbReference type="GO" id="GO:0006893">
    <property type="term" value="P:Golgi to plasma membrane transport"/>
    <property type="evidence" value="ECO:0007669"/>
    <property type="project" value="TreeGrafter"/>
</dbReference>
<dbReference type="PANTHER" id="PTHR16092">
    <property type="entry name" value="SEC3/SYNTAXIN-RELATED"/>
    <property type="match status" value="1"/>
</dbReference>
<organism evidence="3 4">
    <name type="scientific">Zancudomyces culisetae</name>
    <name type="common">Gut fungus</name>
    <name type="synonym">Smittium culisetae</name>
    <dbReference type="NCBI Taxonomy" id="1213189"/>
    <lineage>
        <taxon>Eukaryota</taxon>
        <taxon>Fungi</taxon>
        <taxon>Fungi incertae sedis</taxon>
        <taxon>Zoopagomycota</taxon>
        <taxon>Kickxellomycotina</taxon>
        <taxon>Harpellomycetes</taxon>
        <taxon>Harpellales</taxon>
        <taxon>Legeriomycetaceae</taxon>
        <taxon>Zancudomyces</taxon>
    </lineage>
</organism>
<dbReference type="Proteomes" id="UP000188320">
    <property type="component" value="Unassembled WGS sequence"/>
</dbReference>
<protein>
    <submittedName>
        <fullName evidence="3">Exocyst complex component 1</fullName>
    </submittedName>
</protein>
<keyword evidence="4" id="KW-1185">Reference proteome</keyword>
<dbReference type="EMBL" id="LSSK01001554">
    <property type="protein sequence ID" value="OMH79441.1"/>
    <property type="molecule type" value="Genomic_DNA"/>
</dbReference>
<name>A0A1R1PEQ4_ZANCU</name>
<proteinExistence type="predicted"/>
<dbReference type="InterPro" id="IPR048628">
    <property type="entry name" value="Sec3_C"/>
</dbReference>
<dbReference type="OrthoDB" id="27109at2759"/>